<feature type="domain" description="VOC" evidence="1">
    <location>
        <begin position="3"/>
        <end position="127"/>
    </location>
</feature>
<gene>
    <name evidence="2" type="ORF">CLV92_11460</name>
</gene>
<dbReference type="PROSITE" id="PS51819">
    <property type="entry name" value="VOC"/>
    <property type="match status" value="1"/>
</dbReference>
<dbReference type="AlphaFoldDB" id="A0A2S6IE33"/>
<comment type="caution">
    <text evidence="2">The sequence shown here is derived from an EMBL/GenBank/DDBJ whole genome shotgun (WGS) entry which is preliminary data.</text>
</comment>
<dbReference type="PANTHER" id="PTHR36503:SF2">
    <property type="entry name" value="BLR2408 PROTEIN"/>
    <property type="match status" value="1"/>
</dbReference>
<dbReference type="Pfam" id="PF00903">
    <property type="entry name" value="Glyoxalase"/>
    <property type="match status" value="1"/>
</dbReference>
<dbReference type="PANTHER" id="PTHR36503">
    <property type="entry name" value="BLR2520 PROTEIN"/>
    <property type="match status" value="1"/>
</dbReference>
<dbReference type="OrthoDB" id="4265398at2"/>
<dbReference type="CDD" id="cd09012">
    <property type="entry name" value="VOC_like"/>
    <property type="match status" value="1"/>
</dbReference>
<dbReference type="InterPro" id="IPR004360">
    <property type="entry name" value="Glyas_Fos-R_dOase_dom"/>
</dbReference>
<name>A0A2S6IE33_9ACTN</name>
<reference evidence="2 3" key="1">
    <citation type="submission" date="2018-02" db="EMBL/GenBank/DDBJ databases">
        <title>Genomic Encyclopedia of Archaeal and Bacterial Type Strains, Phase II (KMG-II): from individual species to whole genera.</title>
        <authorList>
            <person name="Goeker M."/>
        </authorList>
    </citation>
    <scope>NUCLEOTIDE SEQUENCE [LARGE SCALE GENOMIC DNA]</scope>
    <source>
        <strain evidence="2 3">DSM 22857</strain>
    </source>
</reference>
<dbReference type="SUPFAM" id="SSF54593">
    <property type="entry name" value="Glyoxalase/Bleomycin resistance protein/Dihydroxybiphenyl dioxygenase"/>
    <property type="match status" value="1"/>
</dbReference>
<dbReference type="Proteomes" id="UP000239485">
    <property type="component" value="Unassembled WGS sequence"/>
</dbReference>
<sequence length="139" mass="15387">MNRMIFVNLPVADVQKSRDFFTGLGFGFDEQFCDENAVCMKVNDQAFAMLIARDFFATFTPRPVADASATTEVLVCLSADSREDVDALVREALASGGEEPREPMDQGFMYGRAFTDLDGHVWEVMWMDPAVVAGEQCPA</sequence>
<dbReference type="InterPro" id="IPR029068">
    <property type="entry name" value="Glyas_Bleomycin-R_OHBP_Dase"/>
</dbReference>
<evidence type="ECO:0000313" key="2">
    <source>
        <dbReference type="EMBL" id="PPK92459.1"/>
    </source>
</evidence>
<keyword evidence="3" id="KW-1185">Reference proteome</keyword>
<evidence type="ECO:0000259" key="1">
    <source>
        <dbReference type="PROSITE" id="PS51819"/>
    </source>
</evidence>
<evidence type="ECO:0000313" key="3">
    <source>
        <dbReference type="Proteomes" id="UP000239485"/>
    </source>
</evidence>
<dbReference type="EMBL" id="PTJD01000014">
    <property type="protein sequence ID" value="PPK92459.1"/>
    <property type="molecule type" value="Genomic_DNA"/>
</dbReference>
<organism evidence="2 3">
    <name type="scientific">Kineococcus xinjiangensis</name>
    <dbReference type="NCBI Taxonomy" id="512762"/>
    <lineage>
        <taxon>Bacteria</taxon>
        <taxon>Bacillati</taxon>
        <taxon>Actinomycetota</taxon>
        <taxon>Actinomycetes</taxon>
        <taxon>Kineosporiales</taxon>
        <taxon>Kineosporiaceae</taxon>
        <taxon>Kineococcus</taxon>
    </lineage>
</organism>
<dbReference type="InterPro" id="IPR037523">
    <property type="entry name" value="VOC_core"/>
</dbReference>
<protein>
    <recommendedName>
        <fullName evidence="1">VOC domain-containing protein</fullName>
    </recommendedName>
</protein>
<dbReference type="Gene3D" id="3.10.180.10">
    <property type="entry name" value="2,3-Dihydroxybiphenyl 1,2-Dioxygenase, domain 1"/>
    <property type="match status" value="1"/>
</dbReference>
<proteinExistence type="predicted"/>
<accession>A0A2S6IE33</accession>